<dbReference type="Proteomes" id="UP000216107">
    <property type="component" value="Unassembled WGS sequence"/>
</dbReference>
<dbReference type="Pfam" id="PF03692">
    <property type="entry name" value="CxxCxxCC"/>
    <property type="match status" value="1"/>
</dbReference>
<reference evidence="2 3" key="2">
    <citation type="submission" date="2017-07" db="EMBL/GenBank/DDBJ databases">
        <title>Candidatus Dactylopiibacterium carminicum, a nitrogen-fixing symbiont of the cochineal insect Dactylopius coccus and Dactylopius opuntiae (Hemiptera: Coccoidea: Dactylopiidae).</title>
        <authorList>
            <person name="Vera A."/>
        </authorList>
    </citation>
    <scope>NUCLEOTIDE SEQUENCE [LARGE SCALE GENOMIC DNA]</scope>
    <source>
        <strain evidence="2 3">NFDCM</strain>
    </source>
</reference>
<name>A0A272EMR4_9RHOO</name>
<evidence type="ECO:0000313" key="3">
    <source>
        <dbReference type="Proteomes" id="UP000216107"/>
    </source>
</evidence>
<dbReference type="AlphaFoldDB" id="A0A272EMR4"/>
<dbReference type="InterPro" id="IPR005358">
    <property type="entry name" value="Puta_zinc/iron-chelating_dom"/>
</dbReference>
<accession>A0A272EMR4</accession>
<reference evidence="1 4" key="1">
    <citation type="submission" date="2016-08" db="EMBL/GenBank/DDBJ databases">
        <title>Candidatus Dactylopiibacterium carminicum genome sequence.</title>
        <authorList>
            <person name="Ramirez-Puebla S.T."/>
            <person name="Ormeno-Orrillo E."/>
            <person name="Vera-Ponce De Leon A."/>
            <person name="Luis L."/>
            <person name="Sanchez-Flores A."/>
            <person name="Monica R."/>
            <person name="Martinez-Romero E."/>
        </authorList>
    </citation>
    <scope>NUCLEOTIDE SEQUENCE [LARGE SCALE GENOMIC DNA]</scope>
    <source>
        <strain evidence="1">END1</strain>
    </source>
</reference>
<dbReference type="OrthoDB" id="71604at2"/>
<keyword evidence="4" id="KW-1185">Reference proteome</keyword>
<protein>
    <submittedName>
        <fullName evidence="1">YkgJ family cysteine cluster protein</fullName>
    </submittedName>
</protein>
<comment type="caution">
    <text evidence="2">The sequence shown here is derived from an EMBL/GenBank/DDBJ whole genome shotgun (WGS) entry which is preliminary data.</text>
</comment>
<dbReference type="PANTHER" id="PTHR35866:SF1">
    <property type="entry name" value="YKGJ FAMILY CYSTEINE CLUSTER PROTEIN"/>
    <property type="match status" value="1"/>
</dbReference>
<evidence type="ECO:0000313" key="1">
    <source>
        <dbReference type="EMBL" id="KAF7597757.1"/>
    </source>
</evidence>
<evidence type="ECO:0000313" key="2">
    <source>
        <dbReference type="EMBL" id="PAS91366.1"/>
    </source>
</evidence>
<sequence length="130" mass="15148">MAHRDRDLWSFGTAHAGRRGSHRQGPLADLMRTHKILHGWDLVRIGVVDEFELDEDPRQIAKRLQRAGVVEHFNHRYALFTLARRASGDCHYLNAKTRRCTVYERRPDTCRKHPETLGPRPGHCAYRQKA</sequence>
<dbReference type="EMBL" id="NMRN01000095">
    <property type="protein sequence ID" value="PAS91366.1"/>
    <property type="molecule type" value="Genomic_DNA"/>
</dbReference>
<dbReference type="Proteomes" id="UP000623509">
    <property type="component" value="Unassembled WGS sequence"/>
</dbReference>
<dbReference type="EMBL" id="MDUX01000095">
    <property type="protein sequence ID" value="KAF7597757.1"/>
    <property type="molecule type" value="Genomic_DNA"/>
</dbReference>
<proteinExistence type="predicted"/>
<evidence type="ECO:0000313" key="4">
    <source>
        <dbReference type="Proteomes" id="UP000623509"/>
    </source>
</evidence>
<dbReference type="PANTHER" id="PTHR35866">
    <property type="entry name" value="PUTATIVE-RELATED"/>
    <property type="match status" value="1"/>
</dbReference>
<organism evidence="2 3">
    <name type="scientific">Candidatus Dactylopiibacterium carminicum</name>
    <dbReference type="NCBI Taxonomy" id="857335"/>
    <lineage>
        <taxon>Bacteria</taxon>
        <taxon>Pseudomonadati</taxon>
        <taxon>Pseudomonadota</taxon>
        <taxon>Betaproteobacteria</taxon>
        <taxon>Rhodocyclales</taxon>
        <taxon>Rhodocyclaceae</taxon>
        <taxon>Candidatus Dactylopiibacterium</taxon>
    </lineage>
</organism>
<gene>
    <name evidence="1" type="ORF">BGI27_17025</name>
    <name evidence="2" type="ORF">CGU29_16865</name>
</gene>